<dbReference type="GO" id="GO:0061630">
    <property type="term" value="F:ubiquitin protein ligase activity"/>
    <property type="evidence" value="ECO:0007669"/>
    <property type="project" value="UniProtKB-EC"/>
</dbReference>
<evidence type="ECO:0000256" key="5">
    <source>
        <dbReference type="ARBA" id="ARBA00022833"/>
    </source>
</evidence>
<keyword evidence="3" id="KW-0479">Metal-binding</keyword>
<dbReference type="GO" id="GO:0008270">
    <property type="term" value="F:zinc ion binding"/>
    <property type="evidence" value="ECO:0007669"/>
    <property type="project" value="UniProtKB-KW"/>
</dbReference>
<sequence>MGSEIYRTRSESIRWWASIGQRQITERVGINPYSATCVLLNFNFQTIKRWVNYSDEVLMEDVGRLTSLFTWVDFGAVYDDLKQTLLSRLPDCGPDHYFKEDVVKIIISNGHDVLACADEKIMVDICMTKFVTHSVDETSLGLNDGPNMTPASMEAILSLPEEEVDYKDNSNKVESCMVCLEEIEKGLVVSTLPCSHIFHSFCISEWLKRSHYCPLCRFEMPIA</sequence>
<gene>
    <name evidence="8" type="ORF">FPE_LOCUS26735</name>
</gene>
<proteinExistence type="predicted"/>
<keyword evidence="4 6" id="KW-0863">Zinc-finger</keyword>
<keyword evidence="5" id="KW-0862">Zinc</keyword>
<dbReference type="EC" id="2.3.2.27" evidence="2"/>
<evidence type="ECO:0000256" key="2">
    <source>
        <dbReference type="ARBA" id="ARBA00012483"/>
    </source>
</evidence>
<dbReference type="Proteomes" id="UP000834106">
    <property type="component" value="Chromosome 16"/>
</dbReference>
<dbReference type="SUPFAM" id="SSF57850">
    <property type="entry name" value="RING/U-box"/>
    <property type="match status" value="1"/>
</dbReference>
<dbReference type="InterPro" id="IPR001841">
    <property type="entry name" value="Znf_RING"/>
</dbReference>
<dbReference type="GO" id="GO:0016567">
    <property type="term" value="P:protein ubiquitination"/>
    <property type="evidence" value="ECO:0007669"/>
    <property type="project" value="TreeGrafter"/>
</dbReference>
<dbReference type="PANTHER" id="PTHR15710:SF217">
    <property type="entry name" value="E3 UBIQUITIN-PROTEIN LIGASE RDUF2"/>
    <property type="match status" value="1"/>
</dbReference>
<evidence type="ECO:0000256" key="1">
    <source>
        <dbReference type="ARBA" id="ARBA00000900"/>
    </source>
</evidence>
<evidence type="ECO:0000313" key="9">
    <source>
        <dbReference type="Proteomes" id="UP000834106"/>
    </source>
</evidence>
<dbReference type="AlphaFoldDB" id="A0AAD2E999"/>
<keyword evidence="9" id="KW-1185">Reference proteome</keyword>
<accession>A0AAD2E999</accession>
<dbReference type="InterPro" id="IPR013083">
    <property type="entry name" value="Znf_RING/FYVE/PHD"/>
</dbReference>
<evidence type="ECO:0000259" key="7">
    <source>
        <dbReference type="PROSITE" id="PS50089"/>
    </source>
</evidence>
<dbReference type="CDD" id="cd16454">
    <property type="entry name" value="RING-H2_PA-TM-RING"/>
    <property type="match status" value="1"/>
</dbReference>
<dbReference type="GO" id="GO:0005737">
    <property type="term" value="C:cytoplasm"/>
    <property type="evidence" value="ECO:0007669"/>
    <property type="project" value="TreeGrafter"/>
</dbReference>
<organism evidence="8 9">
    <name type="scientific">Fraxinus pennsylvanica</name>
    <dbReference type="NCBI Taxonomy" id="56036"/>
    <lineage>
        <taxon>Eukaryota</taxon>
        <taxon>Viridiplantae</taxon>
        <taxon>Streptophyta</taxon>
        <taxon>Embryophyta</taxon>
        <taxon>Tracheophyta</taxon>
        <taxon>Spermatophyta</taxon>
        <taxon>Magnoliopsida</taxon>
        <taxon>eudicotyledons</taxon>
        <taxon>Gunneridae</taxon>
        <taxon>Pentapetalae</taxon>
        <taxon>asterids</taxon>
        <taxon>lamiids</taxon>
        <taxon>Lamiales</taxon>
        <taxon>Oleaceae</taxon>
        <taxon>Oleeae</taxon>
        <taxon>Fraxinus</taxon>
    </lineage>
</organism>
<dbReference type="Pfam" id="PF13639">
    <property type="entry name" value="zf-RING_2"/>
    <property type="match status" value="1"/>
</dbReference>
<evidence type="ECO:0000256" key="3">
    <source>
        <dbReference type="ARBA" id="ARBA00022723"/>
    </source>
</evidence>
<protein>
    <recommendedName>
        <fullName evidence="2">RING-type E3 ubiquitin transferase</fullName>
        <ecNumber evidence="2">2.3.2.27</ecNumber>
    </recommendedName>
</protein>
<reference evidence="8" key="1">
    <citation type="submission" date="2023-05" db="EMBL/GenBank/DDBJ databases">
        <authorList>
            <person name="Huff M."/>
        </authorList>
    </citation>
    <scope>NUCLEOTIDE SEQUENCE</scope>
</reference>
<name>A0AAD2E999_9LAMI</name>
<dbReference type="EMBL" id="OU503051">
    <property type="protein sequence ID" value="CAI9779305.1"/>
    <property type="molecule type" value="Genomic_DNA"/>
</dbReference>
<feature type="domain" description="RING-type" evidence="7">
    <location>
        <begin position="176"/>
        <end position="217"/>
    </location>
</feature>
<dbReference type="PANTHER" id="PTHR15710">
    <property type="entry name" value="E3 UBIQUITIN-PROTEIN LIGASE PRAJA"/>
    <property type="match status" value="1"/>
</dbReference>
<dbReference type="SMART" id="SM00184">
    <property type="entry name" value="RING"/>
    <property type="match status" value="1"/>
</dbReference>
<evidence type="ECO:0000256" key="4">
    <source>
        <dbReference type="ARBA" id="ARBA00022771"/>
    </source>
</evidence>
<evidence type="ECO:0000256" key="6">
    <source>
        <dbReference type="PROSITE-ProRule" id="PRU00175"/>
    </source>
</evidence>
<evidence type="ECO:0000313" key="8">
    <source>
        <dbReference type="EMBL" id="CAI9779305.1"/>
    </source>
</evidence>
<dbReference type="Gene3D" id="3.30.40.10">
    <property type="entry name" value="Zinc/RING finger domain, C3HC4 (zinc finger)"/>
    <property type="match status" value="1"/>
</dbReference>
<dbReference type="PROSITE" id="PS50089">
    <property type="entry name" value="ZF_RING_2"/>
    <property type="match status" value="1"/>
</dbReference>
<comment type="catalytic activity">
    <reaction evidence="1">
        <text>S-ubiquitinyl-[E2 ubiquitin-conjugating enzyme]-L-cysteine + [acceptor protein]-L-lysine = [E2 ubiquitin-conjugating enzyme]-L-cysteine + N(6)-ubiquitinyl-[acceptor protein]-L-lysine.</text>
        <dbReference type="EC" id="2.3.2.27"/>
    </reaction>
</comment>